<comment type="similarity">
    <text evidence="2">Belongs to the thiamine-monophosphate kinase family.</text>
</comment>
<feature type="binding site" evidence="2">
    <location>
        <position position="307"/>
    </location>
    <ligand>
        <name>substrate</name>
    </ligand>
</feature>
<feature type="domain" description="PurM-like C-terminal" evidence="4">
    <location>
        <begin position="142"/>
        <end position="292"/>
    </location>
</feature>
<accession>A0A7G5IME1</accession>
<feature type="binding site" evidence="2">
    <location>
        <position position="40"/>
    </location>
    <ligand>
        <name>Mg(2+)</name>
        <dbReference type="ChEBI" id="CHEBI:18420"/>
        <label>4</label>
    </ligand>
</feature>
<feature type="binding site" evidence="2">
    <location>
        <position position="199"/>
    </location>
    <ligand>
        <name>Mg(2+)</name>
        <dbReference type="ChEBI" id="CHEBI:18420"/>
        <label>3</label>
    </ligand>
</feature>
<dbReference type="Gene3D" id="3.90.650.10">
    <property type="entry name" value="PurM-like C-terminal domain"/>
    <property type="match status" value="1"/>
</dbReference>
<feature type="domain" description="PurM-like N-terminal" evidence="3">
    <location>
        <begin position="24"/>
        <end position="131"/>
    </location>
</feature>
<feature type="binding site" evidence="2">
    <location>
        <position position="42"/>
    </location>
    <ligand>
        <name>Mg(2+)</name>
        <dbReference type="ChEBI" id="CHEBI:18420"/>
        <label>2</label>
    </ligand>
</feature>
<dbReference type="InterPro" id="IPR016188">
    <property type="entry name" value="PurM-like_N"/>
</dbReference>
<dbReference type="UniPathway" id="UPA00060">
    <property type="reaction ID" value="UER00142"/>
</dbReference>
<feature type="binding site" evidence="2">
    <location>
        <position position="70"/>
    </location>
    <ligand>
        <name>Mg(2+)</name>
        <dbReference type="ChEBI" id="CHEBI:18420"/>
        <label>3</label>
    </ligand>
</feature>
<evidence type="ECO:0000313" key="6">
    <source>
        <dbReference type="Proteomes" id="UP000515292"/>
    </source>
</evidence>
<gene>
    <name evidence="2 5" type="primary">thiL</name>
    <name evidence="5" type="ORF">H3309_05095</name>
</gene>
<dbReference type="AlphaFoldDB" id="A0A7G5IME1"/>
<dbReference type="GO" id="GO:0000287">
    <property type="term" value="F:magnesium ion binding"/>
    <property type="evidence" value="ECO:0007669"/>
    <property type="project" value="UniProtKB-UniRule"/>
</dbReference>
<dbReference type="KEGG" id="sand:H3309_05095"/>
<feature type="binding site" evidence="2">
    <location>
        <position position="42"/>
    </location>
    <ligand>
        <name>Mg(2+)</name>
        <dbReference type="ChEBI" id="CHEBI:18420"/>
        <label>1</label>
    </ligand>
</feature>
<keyword evidence="1 2" id="KW-0784">Thiamine biosynthesis</keyword>
<comment type="catalytic activity">
    <reaction evidence="2">
        <text>thiamine phosphate + ATP = thiamine diphosphate + ADP</text>
        <dbReference type="Rhea" id="RHEA:15913"/>
        <dbReference type="ChEBI" id="CHEBI:30616"/>
        <dbReference type="ChEBI" id="CHEBI:37575"/>
        <dbReference type="ChEBI" id="CHEBI:58937"/>
        <dbReference type="ChEBI" id="CHEBI:456216"/>
        <dbReference type="EC" id="2.7.4.16"/>
    </reaction>
</comment>
<comment type="caution">
    <text evidence="2">Lacks conserved residue(s) required for the propagation of feature annotation.</text>
</comment>
<dbReference type="CDD" id="cd02194">
    <property type="entry name" value="ThiL"/>
    <property type="match status" value="1"/>
</dbReference>
<organism evidence="5 6">
    <name type="scientific">Sandaracinobacteroides saxicola</name>
    <dbReference type="NCBI Taxonomy" id="2759707"/>
    <lineage>
        <taxon>Bacteria</taxon>
        <taxon>Pseudomonadati</taxon>
        <taxon>Pseudomonadota</taxon>
        <taxon>Alphaproteobacteria</taxon>
        <taxon>Sphingomonadales</taxon>
        <taxon>Sphingosinicellaceae</taxon>
        <taxon>Sandaracinobacteroides</taxon>
    </lineage>
</organism>
<dbReference type="InterPro" id="IPR036676">
    <property type="entry name" value="PurM-like_C_sf"/>
</dbReference>
<dbReference type="EC" id="2.7.4.16" evidence="2"/>
<dbReference type="InterPro" id="IPR006283">
    <property type="entry name" value="ThiL-like"/>
</dbReference>
<feature type="binding site" evidence="2">
    <location>
        <position position="70"/>
    </location>
    <ligand>
        <name>Mg(2+)</name>
        <dbReference type="ChEBI" id="CHEBI:18420"/>
        <label>4</label>
    </ligand>
</feature>
<keyword evidence="2 5" id="KW-0808">Transferase</keyword>
<dbReference type="PANTHER" id="PTHR30270">
    <property type="entry name" value="THIAMINE-MONOPHOSPHATE KINASE"/>
    <property type="match status" value="1"/>
</dbReference>
<keyword evidence="2" id="KW-0547">Nucleotide-binding</keyword>
<comment type="miscellaneous">
    <text evidence="2">Reaction mechanism of ThiL seems to utilize a direct, inline transfer of the gamma-phosphate of ATP to TMP rather than a phosphorylated enzyme intermediate.</text>
</comment>
<dbReference type="Pfam" id="PF02769">
    <property type="entry name" value="AIRS_C"/>
    <property type="match status" value="1"/>
</dbReference>
<protein>
    <recommendedName>
        <fullName evidence="2">Thiamine-monophosphate kinase</fullName>
        <shortName evidence="2">TMP kinase</shortName>
        <shortName evidence="2">Thiamine-phosphate kinase</shortName>
        <ecNumber evidence="2">2.7.4.16</ecNumber>
    </recommendedName>
</protein>
<evidence type="ECO:0000256" key="1">
    <source>
        <dbReference type="ARBA" id="ARBA00022977"/>
    </source>
</evidence>
<dbReference type="SUPFAM" id="SSF55326">
    <property type="entry name" value="PurM N-terminal domain-like"/>
    <property type="match status" value="1"/>
</dbReference>
<keyword evidence="2" id="KW-0479">Metal-binding</keyword>
<name>A0A7G5IME1_9SPHN</name>
<dbReference type="GO" id="GO:0009228">
    <property type="term" value="P:thiamine biosynthetic process"/>
    <property type="evidence" value="ECO:0007669"/>
    <property type="project" value="UniProtKB-KW"/>
</dbReference>
<dbReference type="Pfam" id="PF00586">
    <property type="entry name" value="AIRS"/>
    <property type="match status" value="1"/>
</dbReference>
<evidence type="ECO:0000313" key="5">
    <source>
        <dbReference type="EMBL" id="QMW24533.1"/>
    </source>
</evidence>
<dbReference type="GO" id="GO:0005524">
    <property type="term" value="F:ATP binding"/>
    <property type="evidence" value="ECO:0007669"/>
    <property type="project" value="UniProtKB-UniRule"/>
</dbReference>
<keyword evidence="2 5" id="KW-0418">Kinase</keyword>
<comment type="pathway">
    <text evidence="2">Cofactor biosynthesis; thiamine diphosphate biosynthesis; thiamine diphosphate from thiamine phosphate: step 1/1.</text>
</comment>
<dbReference type="GO" id="GO:0009229">
    <property type="term" value="P:thiamine diphosphate biosynthetic process"/>
    <property type="evidence" value="ECO:0007669"/>
    <property type="project" value="UniProtKB-UniRule"/>
</dbReference>
<sequence length="316" mass="31351">MNEADVIAALRALATHPAARGLRDDAAVIDVPLGRRLVATHDVLVEGVHYTPACPAGDVAWKLVATNLSDLAAMGATPLGMLLGLTLAREAVWTADFIAGLGRVAALWDCPLLGGDTVSGPAVLGLTALGAAAAPLSRMGARVGDELWLSGTVGDAGLGLRMALGEMAVEGVLLKRYRRPVPRLGLGAALAGVASAAMDVSDGLLIDAARLGEASGVGVAIELDAVPLSDAVRALLPAGEAGVLAAAASGDDYELLFTAAPAAAGAVRAAGAAGKVAVTRIGRVLAGAGLRLRGADGPVALPARLGFEHGRGCNAG</sequence>
<feature type="binding site" evidence="2">
    <location>
        <position position="49"/>
    </location>
    <ligand>
        <name>substrate</name>
    </ligand>
</feature>
<comment type="function">
    <text evidence="2">Catalyzes the ATP-dependent phosphorylation of thiamine-monophosphate (TMP) to form thiamine-pyrophosphate (TPP), the active form of vitamin B1.</text>
</comment>
<evidence type="ECO:0000259" key="3">
    <source>
        <dbReference type="Pfam" id="PF00586"/>
    </source>
</evidence>
<feature type="binding site" evidence="2">
    <location>
        <position position="25"/>
    </location>
    <ligand>
        <name>Mg(2+)</name>
        <dbReference type="ChEBI" id="CHEBI:18420"/>
        <label>4</label>
    </ligand>
</feature>
<dbReference type="EMBL" id="CP059851">
    <property type="protein sequence ID" value="QMW24533.1"/>
    <property type="molecule type" value="Genomic_DNA"/>
</dbReference>
<feature type="binding site" evidence="2">
    <location>
        <position position="116"/>
    </location>
    <ligand>
        <name>Mg(2+)</name>
        <dbReference type="ChEBI" id="CHEBI:18420"/>
        <label>1</label>
    </ligand>
</feature>
<dbReference type="PANTHER" id="PTHR30270:SF0">
    <property type="entry name" value="THIAMINE-MONOPHOSPHATE KINASE"/>
    <property type="match status" value="1"/>
</dbReference>
<feature type="binding site" evidence="2">
    <location>
        <position position="202"/>
    </location>
    <ligand>
        <name>Mg(2+)</name>
        <dbReference type="ChEBI" id="CHEBI:18420"/>
        <label>5</label>
    </ligand>
</feature>
<dbReference type="InterPro" id="IPR010918">
    <property type="entry name" value="PurM-like_C_dom"/>
</dbReference>
<dbReference type="Gene3D" id="3.30.1330.10">
    <property type="entry name" value="PurM-like, N-terminal domain"/>
    <property type="match status" value="1"/>
</dbReference>
<keyword evidence="2" id="KW-0460">Magnesium</keyword>
<proteinExistence type="inferred from homology"/>
<feature type="binding site" evidence="2">
    <location>
        <position position="251"/>
    </location>
    <ligand>
        <name>substrate</name>
    </ligand>
</feature>
<reference evidence="5 6" key="1">
    <citation type="submission" date="2020-07" db="EMBL/GenBank/DDBJ databases">
        <title>Complete genome sequence for Sandaracinobacter sp. M6.</title>
        <authorList>
            <person name="Tang Y."/>
            <person name="Liu Q."/>
            <person name="Guo Z."/>
            <person name="Lei P."/>
            <person name="Huang B."/>
        </authorList>
    </citation>
    <scope>NUCLEOTIDE SEQUENCE [LARGE SCALE GENOMIC DNA]</scope>
    <source>
        <strain evidence="5 6">M6</strain>
    </source>
</reference>
<dbReference type="GO" id="GO:0009030">
    <property type="term" value="F:thiamine-phosphate kinase activity"/>
    <property type="evidence" value="ECO:0007669"/>
    <property type="project" value="UniProtKB-UniRule"/>
</dbReference>
<keyword evidence="2" id="KW-0067">ATP-binding</keyword>
<dbReference type="SUPFAM" id="SSF56042">
    <property type="entry name" value="PurM C-terminal domain-like"/>
    <property type="match status" value="1"/>
</dbReference>
<dbReference type="PIRSF" id="PIRSF005303">
    <property type="entry name" value="Thiam_monoph_kin"/>
    <property type="match status" value="1"/>
</dbReference>
<feature type="binding site" evidence="2">
    <location>
        <begin position="115"/>
        <end position="116"/>
    </location>
    <ligand>
        <name>ATP</name>
        <dbReference type="ChEBI" id="CHEBI:30616"/>
    </ligand>
</feature>
<dbReference type="NCBIfam" id="TIGR01379">
    <property type="entry name" value="thiL"/>
    <property type="match status" value="1"/>
</dbReference>
<feature type="binding site" evidence="2">
    <location>
        <position position="70"/>
    </location>
    <ligand>
        <name>Mg(2+)</name>
        <dbReference type="ChEBI" id="CHEBI:18420"/>
        <label>2</label>
    </ligand>
</feature>
<dbReference type="InterPro" id="IPR036921">
    <property type="entry name" value="PurM-like_N_sf"/>
</dbReference>
<keyword evidence="6" id="KW-1185">Reference proteome</keyword>
<feature type="binding site" evidence="2">
    <location>
        <position position="138"/>
    </location>
    <ligand>
        <name>ATP</name>
        <dbReference type="ChEBI" id="CHEBI:30616"/>
    </ligand>
</feature>
<evidence type="ECO:0000256" key="2">
    <source>
        <dbReference type="HAMAP-Rule" id="MF_02128"/>
    </source>
</evidence>
<feature type="binding site" evidence="2">
    <location>
        <position position="201"/>
    </location>
    <ligand>
        <name>ATP</name>
        <dbReference type="ChEBI" id="CHEBI:30616"/>
    </ligand>
</feature>
<evidence type="ECO:0000259" key="4">
    <source>
        <dbReference type="Pfam" id="PF02769"/>
    </source>
</evidence>
<feature type="binding site" evidence="2">
    <location>
        <position position="25"/>
    </location>
    <ligand>
        <name>Mg(2+)</name>
        <dbReference type="ChEBI" id="CHEBI:18420"/>
        <label>3</label>
    </ligand>
</feature>
<dbReference type="Proteomes" id="UP000515292">
    <property type="component" value="Chromosome"/>
</dbReference>
<dbReference type="HAMAP" id="MF_02128">
    <property type="entry name" value="TMP_kinase"/>
    <property type="match status" value="1"/>
</dbReference>